<gene>
    <name evidence="1" type="ORF">B0H16DRAFT_666460</name>
</gene>
<protein>
    <recommendedName>
        <fullName evidence="3">F-box domain-containing protein</fullName>
    </recommendedName>
</protein>
<dbReference type="InterPro" id="IPR032675">
    <property type="entry name" value="LRR_dom_sf"/>
</dbReference>
<accession>A0AAD7J9J1</accession>
<dbReference type="SUPFAM" id="SSF52047">
    <property type="entry name" value="RNI-like"/>
    <property type="match status" value="1"/>
</dbReference>
<dbReference type="EMBL" id="JARKIB010000044">
    <property type="protein sequence ID" value="KAJ7757531.1"/>
    <property type="molecule type" value="Genomic_DNA"/>
</dbReference>
<dbReference type="InterPro" id="IPR036047">
    <property type="entry name" value="F-box-like_dom_sf"/>
</dbReference>
<dbReference type="SUPFAM" id="SSF81383">
    <property type="entry name" value="F-box domain"/>
    <property type="match status" value="1"/>
</dbReference>
<dbReference type="Gene3D" id="3.80.10.10">
    <property type="entry name" value="Ribonuclease Inhibitor"/>
    <property type="match status" value="1"/>
</dbReference>
<dbReference type="AlphaFoldDB" id="A0AAD7J9J1"/>
<sequence length="455" mass="50583">MLAKFKQRLHLGRNTTQKSAPVLSGIALLPSEILGGEIFPLVLDKVPDDFWHRKLLALAGVCTQWRNIVHSTPFLWNQHIRINTRQFAAVGRFRRNRIVKKYFQALTVCLARSAPLPVSISIHWFAFSPRHKKDLARAVDMISNAAVRVQSLRISSLDKAHTWACILRALERPDTLQALTEIDFAFLGGAAQQPAVPLSLMNAPHLRRVELSARSNPLNLISIPWPQLTHLTLAAPPLACLAVLAKCSNLVSAVLSHLYTFRPDDTQAPTTATLMHLTSLRLTISSTLIQAVGNLDLPALTTLELIYDDDDMIWPQLEVFRQLPLHNIQYLTFAFDDAEVLESATLCALLRCTPSVTELTLRECVCVDNALLNALRADVPWSKLLLPQLETLSIDWGPVLGVDFELETLRAMLASRVGAGLKRLVYQGDYSDNGDKGFMPALAAYYLDGPQVNVL</sequence>
<comment type="caution">
    <text evidence="1">The sequence shown here is derived from an EMBL/GenBank/DDBJ whole genome shotgun (WGS) entry which is preliminary data.</text>
</comment>
<keyword evidence="2" id="KW-1185">Reference proteome</keyword>
<dbReference type="Proteomes" id="UP001215598">
    <property type="component" value="Unassembled WGS sequence"/>
</dbReference>
<evidence type="ECO:0000313" key="2">
    <source>
        <dbReference type="Proteomes" id="UP001215598"/>
    </source>
</evidence>
<evidence type="ECO:0008006" key="3">
    <source>
        <dbReference type="Google" id="ProtNLM"/>
    </source>
</evidence>
<name>A0AAD7J9J1_9AGAR</name>
<reference evidence="1" key="1">
    <citation type="submission" date="2023-03" db="EMBL/GenBank/DDBJ databases">
        <title>Massive genome expansion in bonnet fungi (Mycena s.s.) driven by repeated elements and novel gene families across ecological guilds.</title>
        <authorList>
            <consortium name="Lawrence Berkeley National Laboratory"/>
            <person name="Harder C.B."/>
            <person name="Miyauchi S."/>
            <person name="Viragh M."/>
            <person name="Kuo A."/>
            <person name="Thoen E."/>
            <person name="Andreopoulos B."/>
            <person name="Lu D."/>
            <person name="Skrede I."/>
            <person name="Drula E."/>
            <person name="Henrissat B."/>
            <person name="Morin E."/>
            <person name="Kohler A."/>
            <person name="Barry K."/>
            <person name="LaButti K."/>
            <person name="Morin E."/>
            <person name="Salamov A."/>
            <person name="Lipzen A."/>
            <person name="Mereny Z."/>
            <person name="Hegedus B."/>
            <person name="Baldrian P."/>
            <person name="Stursova M."/>
            <person name="Weitz H."/>
            <person name="Taylor A."/>
            <person name="Grigoriev I.V."/>
            <person name="Nagy L.G."/>
            <person name="Martin F."/>
            <person name="Kauserud H."/>
        </authorList>
    </citation>
    <scope>NUCLEOTIDE SEQUENCE</scope>
    <source>
        <strain evidence="1">CBHHK182m</strain>
    </source>
</reference>
<evidence type="ECO:0000313" key="1">
    <source>
        <dbReference type="EMBL" id="KAJ7757531.1"/>
    </source>
</evidence>
<proteinExistence type="predicted"/>
<organism evidence="1 2">
    <name type="scientific">Mycena metata</name>
    <dbReference type="NCBI Taxonomy" id="1033252"/>
    <lineage>
        <taxon>Eukaryota</taxon>
        <taxon>Fungi</taxon>
        <taxon>Dikarya</taxon>
        <taxon>Basidiomycota</taxon>
        <taxon>Agaricomycotina</taxon>
        <taxon>Agaricomycetes</taxon>
        <taxon>Agaricomycetidae</taxon>
        <taxon>Agaricales</taxon>
        <taxon>Marasmiineae</taxon>
        <taxon>Mycenaceae</taxon>
        <taxon>Mycena</taxon>
    </lineage>
</organism>